<proteinExistence type="predicted"/>
<dbReference type="Pfam" id="PF01553">
    <property type="entry name" value="Acyltransferase"/>
    <property type="match status" value="1"/>
</dbReference>
<evidence type="ECO:0000313" key="2">
    <source>
        <dbReference type="EMBL" id="VTR94648.1"/>
    </source>
</evidence>
<dbReference type="KEGG" id="gms:SOIL9_30660"/>
<dbReference type="SMART" id="SM00563">
    <property type="entry name" value="PlsC"/>
    <property type="match status" value="1"/>
</dbReference>
<dbReference type="CDD" id="cd06551">
    <property type="entry name" value="LPLAT"/>
    <property type="match status" value="1"/>
</dbReference>
<sequence>MRQSNAADSTALPHRWPWLIRGFRRYSCRYVRKNFHAVRLSKSGHPLEAGSDPLLVVLNHPAWWDPLIGIVLSRAFIDRDQFAAIDAVAVQQYRFFQRLGFVGVDTKSLRGAVEFLRTGAAILSQPRRVFWVTAQGRFTDARERPLGLQSGVGHLAARLNTATVLPIAIEYAFWTERTPEALVRIGEPLKAAEHPGLSGKEWTALIEATLTHNLDVLNAETMKRDPSAFTELLAGKTGVGGVYDVWRRLKSWVRGRKFDPSHDQSAREAQPGAKS</sequence>
<protein>
    <recommendedName>
        <fullName evidence="1">Phospholipid/glycerol acyltransferase domain-containing protein</fullName>
    </recommendedName>
</protein>
<keyword evidence="2" id="KW-0808">Transferase</keyword>
<name>A0A6P2CZS8_9BACT</name>
<dbReference type="SUPFAM" id="SSF69593">
    <property type="entry name" value="Glycerol-3-phosphate (1)-acyltransferase"/>
    <property type="match status" value="1"/>
</dbReference>
<reference evidence="2 3" key="1">
    <citation type="submission" date="2019-05" db="EMBL/GenBank/DDBJ databases">
        <authorList>
            <consortium name="Science for Life Laboratories"/>
        </authorList>
    </citation>
    <scope>NUCLEOTIDE SEQUENCE [LARGE SCALE GENOMIC DNA]</scope>
    <source>
        <strain evidence="2">Soil9</strain>
    </source>
</reference>
<gene>
    <name evidence="2" type="ORF">SOIL9_30660</name>
</gene>
<evidence type="ECO:0000259" key="1">
    <source>
        <dbReference type="SMART" id="SM00563"/>
    </source>
</evidence>
<keyword evidence="3" id="KW-1185">Reference proteome</keyword>
<dbReference type="EMBL" id="LR593886">
    <property type="protein sequence ID" value="VTR94648.1"/>
    <property type="molecule type" value="Genomic_DNA"/>
</dbReference>
<dbReference type="Proteomes" id="UP000464178">
    <property type="component" value="Chromosome"/>
</dbReference>
<dbReference type="InterPro" id="IPR002123">
    <property type="entry name" value="Plipid/glycerol_acylTrfase"/>
</dbReference>
<evidence type="ECO:0000313" key="3">
    <source>
        <dbReference type="Proteomes" id="UP000464178"/>
    </source>
</evidence>
<accession>A0A6P2CZS8</accession>
<keyword evidence="2" id="KW-0012">Acyltransferase</keyword>
<feature type="domain" description="Phospholipid/glycerol acyltransferase" evidence="1">
    <location>
        <begin position="54"/>
        <end position="172"/>
    </location>
</feature>
<dbReference type="RefSeq" id="WP_162669154.1">
    <property type="nucleotide sequence ID" value="NZ_LR593886.1"/>
</dbReference>
<dbReference type="GO" id="GO:0016746">
    <property type="term" value="F:acyltransferase activity"/>
    <property type="evidence" value="ECO:0007669"/>
    <property type="project" value="UniProtKB-KW"/>
</dbReference>
<organism evidence="2 3">
    <name type="scientific">Gemmata massiliana</name>
    <dbReference type="NCBI Taxonomy" id="1210884"/>
    <lineage>
        <taxon>Bacteria</taxon>
        <taxon>Pseudomonadati</taxon>
        <taxon>Planctomycetota</taxon>
        <taxon>Planctomycetia</taxon>
        <taxon>Gemmatales</taxon>
        <taxon>Gemmataceae</taxon>
        <taxon>Gemmata</taxon>
    </lineage>
</organism>
<dbReference type="AlphaFoldDB" id="A0A6P2CZS8"/>